<dbReference type="InterPro" id="IPR001173">
    <property type="entry name" value="Glyco_trans_2-like"/>
</dbReference>
<dbReference type="Proteomes" id="UP000645390">
    <property type="component" value="Unassembled WGS sequence"/>
</dbReference>
<dbReference type="Pfam" id="PF00535">
    <property type="entry name" value="Glycos_transf_2"/>
    <property type="match status" value="1"/>
</dbReference>
<name>A0ABQ2BN47_9SPHI</name>
<dbReference type="EMBL" id="BMDJ01000010">
    <property type="protein sequence ID" value="GGI28225.1"/>
    <property type="molecule type" value="Genomic_DNA"/>
</dbReference>
<dbReference type="GO" id="GO:0016740">
    <property type="term" value="F:transferase activity"/>
    <property type="evidence" value="ECO:0007669"/>
    <property type="project" value="UniProtKB-KW"/>
</dbReference>
<keyword evidence="3" id="KW-1185">Reference proteome</keyword>
<proteinExistence type="predicted"/>
<organism evidence="2 3">
    <name type="scientific">Pedobacter mendelii</name>
    <dbReference type="NCBI Taxonomy" id="1908240"/>
    <lineage>
        <taxon>Bacteria</taxon>
        <taxon>Pseudomonadati</taxon>
        <taxon>Bacteroidota</taxon>
        <taxon>Sphingobacteriia</taxon>
        <taxon>Sphingobacteriales</taxon>
        <taxon>Sphingobacteriaceae</taxon>
        <taxon>Pedobacter</taxon>
    </lineage>
</organism>
<evidence type="ECO:0000313" key="2">
    <source>
        <dbReference type="EMBL" id="GGI28225.1"/>
    </source>
</evidence>
<dbReference type="Gene3D" id="3.90.550.10">
    <property type="entry name" value="Spore Coat Polysaccharide Biosynthesis Protein SpsA, Chain A"/>
    <property type="match status" value="1"/>
</dbReference>
<evidence type="ECO:0000313" key="3">
    <source>
        <dbReference type="Proteomes" id="UP000645390"/>
    </source>
</evidence>
<evidence type="ECO:0000259" key="1">
    <source>
        <dbReference type="Pfam" id="PF00535"/>
    </source>
</evidence>
<dbReference type="RefSeq" id="WP_188416267.1">
    <property type="nucleotide sequence ID" value="NZ_BMDJ01000010.1"/>
</dbReference>
<keyword evidence="2" id="KW-0808">Transferase</keyword>
<comment type="caution">
    <text evidence="2">The sequence shown here is derived from an EMBL/GenBank/DDBJ whole genome shotgun (WGS) entry which is preliminary data.</text>
</comment>
<dbReference type="CDD" id="cd06433">
    <property type="entry name" value="GT_2_WfgS_like"/>
    <property type="match status" value="1"/>
</dbReference>
<dbReference type="PANTHER" id="PTHR22916:SF3">
    <property type="entry name" value="UDP-GLCNAC:BETAGAL BETA-1,3-N-ACETYLGLUCOSAMINYLTRANSFERASE-LIKE PROTEIN 1"/>
    <property type="match status" value="1"/>
</dbReference>
<gene>
    <name evidence="2" type="ORF">GCM10008119_31580</name>
</gene>
<dbReference type="SUPFAM" id="SSF53448">
    <property type="entry name" value="Nucleotide-diphospho-sugar transferases"/>
    <property type="match status" value="1"/>
</dbReference>
<sequence>MKISIVTVVFNNEATISTAIDSVLSQTYKDIEYIVIDGKSTDGTLQIITKYSSFIAKIISEPDAGIYDAMNKGIELATGEVIGILNSDDVYADENVLSDVMKEFHEQSVDMVYGDLVYVKNNDLNQIVRVWKSENYYDNFFEDGHVPPHPSLFIRKKVYDQVGRFNQTMRLAADYEFMLRLFKLHTFKSKYINRLFVKMRLGGATNGSLKNIINGNREILSAWQINKLKAPLLLMPKRIYKRLTQFIK</sequence>
<accession>A0ABQ2BN47</accession>
<dbReference type="PANTHER" id="PTHR22916">
    <property type="entry name" value="GLYCOSYLTRANSFERASE"/>
    <property type="match status" value="1"/>
</dbReference>
<protein>
    <submittedName>
        <fullName evidence="2">Glycosyl transferase</fullName>
    </submittedName>
</protein>
<dbReference type="InterPro" id="IPR029044">
    <property type="entry name" value="Nucleotide-diphossugar_trans"/>
</dbReference>
<reference evidence="3" key="1">
    <citation type="journal article" date="2019" name="Int. J. Syst. Evol. Microbiol.">
        <title>The Global Catalogue of Microorganisms (GCM) 10K type strain sequencing project: providing services to taxonomists for standard genome sequencing and annotation.</title>
        <authorList>
            <consortium name="The Broad Institute Genomics Platform"/>
            <consortium name="The Broad Institute Genome Sequencing Center for Infectious Disease"/>
            <person name="Wu L."/>
            <person name="Ma J."/>
        </authorList>
    </citation>
    <scope>NUCLEOTIDE SEQUENCE [LARGE SCALE GENOMIC DNA]</scope>
    <source>
        <strain evidence="3">CCM 8939</strain>
    </source>
</reference>
<feature type="domain" description="Glycosyltransferase 2-like" evidence="1">
    <location>
        <begin position="4"/>
        <end position="145"/>
    </location>
</feature>